<evidence type="ECO:0000256" key="1">
    <source>
        <dbReference type="SAM" id="MobiDB-lite"/>
    </source>
</evidence>
<keyword evidence="5" id="KW-1185">Reference proteome</keyword>
<evidence type="ECO:0000313" key="4">
    <source>
        <dbReference type="EMBL" id="KAJ7032939.1"/>
    </source>
</evidence>
<dbReference type="AlphaFoldDB" id="A0AAD6SSL8"/>
<comment type="caution">
    <text evidence="4">The sequence shown here is derived from an EMBL/GenBank/DDBJ whole genome shotgun (WGS) entry which is preliminary data.</text>
</comment>
<proteinExistence type="predicted"/>
<keyword evidence="2" id="KW-0812">Transmembrane</keyword>
<feature type="domain" description="DUF6535" evidence="3">
    <location>
        <begin position="59"/>
        <end position="235"/>
    </location>
</feature>
<accession>A0AAD6SSL8</accession>
<dbReference type="Pfam" id="PF20153">
    <property type="entry name" value="DUF6535"/>
    <property type="match status" value="1"/>
</dbReference>
<dbReference type="EMBL" id="JARJCM010000069">
    <property type="protein sequence ID" value="KAJ7032939.1"/>
    <property type="molecule type" value="Genomic_DNA"/>
</dbReference>
<evidence type="ECO:0000313" key="5">
    <source>
        <dbReference type="Proteomes" id="UP001218188"/>
    </source>
</evidence>
<reference evidence="4" key="1">
    <citation type="submission" date="2023-03" db="EMBL/GenBank/DDBJ databases">
        <title>Massive genome expansion in bonnet fungi (Mycena s.s.) driven by repeated elements and novel gene families across ecological guilds.</title>
        <authorList>
            <consortium name="Lawrence Berkeley National Laboratory"/>
            <person name="Harder C.B."/>
            <person name="Miyauchi S."/>
            <person name="Viragh M."/>
            <person name="Kuo A."/>
            <person name="Thoen E."/>
            <person name="Andreopoulos B."/>
            <person name="Lu D."/>
            <person name="Skrede I."/>
            <person name="Drula E."/>
            <person name="Henrissat B."/>
            <person name="Morin E."/>
            <person name="Kohler A."/>
            <person name="Barry K."/>
            <person name="LaButti K."/>
            <person name="Morin E."/>
            <person name="Salamov A."/>
            <person name="Lipzen A."/>
            <person name="Mereny Z."/>
            <person name="Hegedus B."/>
            <person name="Baldrian P."/>
            <person name="Stursova M."/>
            <person name="Weitz H."/>
            <person name="Taylor A."/>
            <person name="Grigoriev I.V."/>
            <person name="Nagy L.G."/>
            <person name="Martin F."/>
            <person name="Kauserud H."/>
        </authorList>
    </citation>
    <scope>NUCLEOTIDE SEQUENCE</scope>
    <source>
        <strain evidence="4">CBHHK200</strain>
    </source>
</reference>
<feature type="region of interest" description="Disordered" evidence="1">
    <location>
        <begin position="33"/>
        <end position="53"/>
    </location>
</feature>
<evidence type="ECO:0000256" key="2">
    <source>
        <dbReference type="SAM" id="Phobius"/>
    </source>
</evidence>
<dbReference type="InterPro" id="IPR045338">
    <property type="entry name" value="DUF6535"/>
</dbReference>
<feature type="transmembrane region" description="Helical" evidence="2">
    <location>
        <begin position="153"/>
        <end position="172"/>
    </location>
</feature>
<protein>
    <recommendedName>
        <fullName evidence="3">DUF6535 domain-containing protein</fullName>
    </recommendedName>
</protein>
<feature type="non-terminal residue" evidence="4">
    <location>
        <position position="1"/>
    </location>
</feature>
<sequence>MSSAKKGDDPGFNGKPLLWRILSVFGLDTQFGPKPTTNEDASHTLPLDPRSDDSSAKFWSVYNSEAERYDSALVESWKADMEGMLIFSGLFSASLTAFIIESYKNLVPDTGDMTVALLLQVSQQLSAQLNGSQFPQPAPTPFQVPTSSLVCNGLWFVSLSLTLTCALLATLVEQWAREFIHKTEIRPSPVHRARVFSFLYYGVSRFGIHAIVDIIPLLLHIGLVLFFAGLAAFLLPINTLMTGIVSGVLVVFVAFYAVITILPAVSLDCPYRTPLSGIFWRFVQYLALILHLPSTKRSLTDAVLSAAMQRREIRDERAVLWTLEALTDNKELLPFVEATHDIIHGPTGFRRVD</sequence>
<evidence type="ECO:0000259" key="3">
    <source>
        <dbReference type="Pfam" id="PF20153"/>
    </source>
</evidence>
<feature type="transmembrane region" description="Helical" evidence="2">
    <location>
        <begin position="244"/>
        <end position="265"/>
    </location>
</feature>
<keyword evidence="2" id="KW-1133">Transmembrane helix</keyword>
<name>A0AAD6SSL8_9AGAR</name>
<keyword evidence="2" id="KW-0472">Membrane</keyword>
<dbReference type="Proteomes" id="UP001218188">
    <property type="component" value="Unassembled WGS sequence"/>
</dbReference>
<organism evidence="4 5">
    <name type="scientific">Mycena alexandri</name>
    <dbReference type="NCBI Taxonomy" id="1745969"/>
    <lineage>
        <taxon>Eukaryota</taxon>
        <taxon>Fungi</taxon>
        <taxon>Dikarya</taxon>
        <taxon>Basidiomycota</taxon>
        <taxon>Agaricomycotina</taxon>
        <taxon>Agaricomycetes</taxon>
        <taxon>Agaricomycetidae</taxon>
        <taxon>Agaricales</taxon>
        <taxon>Marasmiineae</taxon>
        <taxon>Mycenaceae</taxon>
        <taxon>Mycena</taxon>
    </lineage>
</organism>
<gene>
    <name evidence="4" type="ORF">C8F04DRAFT_1003406</name>
</gene>
<feature type="transmembrane region" description="Helical" evidence="2">
    <location>
        <begin position="218"/>
        <end position="237"/>
    </location>
</feature>